<dbReference type="EMBL" id="QDKJ01000013">
    <property type="protein sequence ID" value="PWC10675.1"/>
    <property type="molecule type" value="Genomic_DNA"/>
</dbReference>
<evidence type="ECO:0000313" key="3">
    <source>
        <dbReference type="Proteomes" id="UP000245138"/>
    </source>
</evidence>
<sequence>MEPRGRKNFARADAAAGRRTGFISVMNIIPSWKITALALVVGIGIGWYITGLRWNADVSNRDSAASAANEQRAETITANVITSLRIINTITQANADAKQQIEQKSTERIVYIRQALSADDCAARPVPGDVVNRLREHADRIRSGASSADTSRTSD</sequence>
<name>A0A2U1TMN2_9GAMM</name>
<comment type="caution">
    <text evidence="2">The sequence shown here is derived from an EMBL/GenBank/DDBJ whole genome shotgun (WGS) entry which is preliminary data.</text>
</comment>
<evidence type="ECO:0000256" key="1">
    <source>
        <dbReference type="SAM" id="Phobius"/>
    </source>
</evidence>
<keyword evidence="1" id="KW-0472">Membrane</keyword>
<protein>
    <submittedName>
        <fullName evidence="2">DUF2570 domain-containing protein</fullName>
    </submittedName>
</protein>
<accession>A0A2U1TMN2</accession>
<gene>
    <name evidence="2" type="ORF">B4923_16275</name>
</gene>
<proteinExistence type="predicted"/>
<feature type="transmembrane region" description="Helical" evidence="1">
    <location>
        <begin position="21"/>
        <end position="49"/>
    </location>
</feature>
<keyword evidence="1" id="KW-0812">Transmembrane</keyword>
<keyword evidence="3" id="KW-1185">Reference proteome</keyword>
<reference evidence="2 3" key="1">
    <citation type="submission" date="2018-04" db="EMBL/GenBank/DDBJ databases">
        <title>Brenneria corticis sp.nov.</title>
        <authorList>
            <person name="Li Y."/>
        </authorList>
    </citation>
    <scope>NUCLEOTIDE SEQUENCE [LARGE SCALE GENOMIC DNA]</scope>
    <source>
        <strain evidence="2 3">LMG 27715</strain>
    </source>
</reference>
<dbReference type="AlphaFoldDB" id="A0A2U1TMN2"/>
<organism evidence="2 3">
    <name type="scientific">Brenneria roseae subsp. americana</name>
    <dbReference type="NCBI Taxonomy" id="1508507"/>
    <lineage>
        <taxon>Bacteria</taxon>
        <taxon>Pseudomonadati</taxon>
        <taxon>Pseudomonadota</taxon>
        <taxon>Gammaproteobacteria</taxon>
        <taxon>Enterobacterales</taxon>
        <taxon>Pectobacteriaceae</taxon>
        <taxon>Brenneria</taxon>
    </lineage>
</organism>
<dbReference type="Proteomes" id="UP000245138">
    <property type="component" value="Unassembled WGS sequence"/>
</dbReference>
<keyword evidence="1" id="KW-1133">Transmembrane helix</keyword>
<dbReference type="OrthoDB" id="6594862at2"/>
<evidence type="ECO:0000313" key="2">
    <source>
        <dbReference type="EMBL" id="PWC10675.1"/>
    </source>
</evidence>